<reference evidence="2" key="1">
    <citation type="submission" date="2019-01" db="EMBL/GenBank/DDBJ databases">
        <title>Cytophagaceae bacterium strain CAR-16.</title>
        <authorList>
            <person name="Chen W.-M."/>
        </authorList>
    </citation>
    <scope>NUCLEOTIDE SEQUENCE [LARGE SCALE GENOMIC DNA]</scope>
    <source>
        <strain evidence="2">WWJ-16</strain>
    </source>
</reference>
<proteinExistence type="predicted"/>
<dbReference type="AlphaFoldDB" id="A0A4Q1K917"/>
<gene>
    <name evidence="1" type="ORF">EQG61_08180</name>
</gene>
<organism evidence="1 2">
    <name type="scientific">Flavobacterium stagni</name>
    <dbReference type="NCBI Taxonomy" id="2506421"/>
    <lineage>
        <taxon>Bacteria</taxon>
        <taxon>Pseudomonadati</taxon>
        <taxon>Bacteroidota</taxon>
        <taxon>Flavobacteriia</taxon>
        <taxon>Flavobacteriales</taxon>
        <taxon>Flavobacteriaceae</taxon>
        <taxon>Flavobacterium</taxon>
    </lineage>
</organism>
<evidence type="ECO:0000313" key="2">
    <source>
        <dbReference type="Proteomes" id="UP000289857"/>
    </source>
</evidence>
<dbReference type="OrthoDB" id="1357546at2"/>
<dbReference type="Proteomes" id="UP000289857">
    <property type="component" value="Unassembled WGS sequence"/>
</dbReference>
<comment type="caution">
    <text evidence="1">The sequence shown here is derived from an EMBL/GenBank/DDBJ whole genome shotgun (WGS) entry which is preliminary data.</text>
</comment>
<name>A0A4Q1K917_9FLAO</name>
<accession>A0A4Q1K917</accession>
<sequence length="155" mass="18028">MGFDWLTLIKELPELVLNLGGLVKNNRALKDQLIRELKLNLKAFETAQKGKSINYDKLLSLLKNEQIQIARKQRFAFNTIKSGEVTLKHIHNDRNKKYVGKTCAWLFKNIDEKIEDLRIQQQYHGSLSQIENSNIALQFSNLLYKLKLLADFIVD</sequence>
<dbReference type="EMBL" id="SBKN01000004">
    <property type="protein sequence ID" value="RXR22550.1"/>
    <property type="molecule type" value="Genomic_DNA"/>
</dbReference>
<protein>
    <submittedName>
        <fullName evidence="1">Uncharacterized protein</fullName>
    </submittedName>
</protein>
<evidence type="ECO:0000313" key="1">
    <source>
        <dbReference type="EMBL" id="RXR22550.1"/>
    </source>
</evidence>
<keyword evidence="2" id="KW-1185">Reference proteome</keyword>
<dbReference type="RefSeq" id="WP_129461435.1">
    <property type="nucleotide sequence ID" value="NZ_SBKN01000004.1"/>
</dbReference>